<keyword evidence="2" id="KW-1185">Reference proteome</keyword>
<organism evidence="1 2">
    <name type="scientific">Persea americana</name>
    <name type="common">Avocado</name>
    <dbReference type="NCBI Taxonomy" id="3435"/>
    <lineage>
        <taxon>Eukaryota</taxon>
        <taxon>Viridiplantae</taxon>
        <taxon>Streptophyta</taxon>
        <taxon>Embryophyta</taxon>
        <taxon>Tracheophyta</taxon>
        <taxon>Spermatophyta</taxon>
        <taxon>Magnoliopsida</taxon>
        <taxon>Magnoliidae</taxon>
        <taxon>Laurales</taxon>
        <taxon>Lauraceae</taxon>
        <taxon>Persea</taxon>
    </lineage>
</organism>
<gene>
    <name evidence="1" type="ORF">MRB53_019118</name>
</gene>
<dbReference type="EMBL" id="CM056813">
    <property type="protein sequence ID" value="KAJ8642424.1"/>
    <property type="molecule type" value="Genomic_DNA"/>
</dbReference>
<proteinExistence type="predicted"/>
<name>A0ACC2M9Y9_PERAE</name>
<dbReference type="Proteomes" id="UP001234297">
    <property type="component" value="Chromosome 5"/>
</dbReference>
<reference evidence="1 2" key="1">
    <citation type="journal article" date="2022" name="Hortic Res">
        <title>A haplotype resolved chromosomal level avocado genome allows analysis of novel avocado genes.</title>
        <authorList>
            <person name="Nath O."/>
            <person name="Fletcher S.J."/>
            <person name="Hayward A."/>
            <person name="Shaw L.M."/>
            <person name="Masouleh A.K."/>
            <person name="Furtado A."/>
            <person name="Henry R.J."/>
            <person name="Mitter N."/>
        </authorList>
    </citation>
    <scope>NUCLEOTIDE SEQUENCE [LARGE SCALE GENOMIC DNA]</scope>
    <source>
        <strain evidence="2">cv. Hass</strain>
    </source>
</reference>
<comment type="caution">
    <text evidence="1">The sequence shown here is derived from an EMBL/GenBank/DDBJ whole genome shotgun (WGS) entry which is preliminary data.</text>
</comment>
<sequence length="77" mass="8844">MTSRAISPSRCHPFDWKRNSLLRSHAFSLLGGNAFHMLREFVRSAYSSLPLSRTPNSVCSSIPIMEKPFFHKSYLRS</sequence>
<evidence type="ECO:0000313" key="2">
    <source>
        <dbReference type="Proteomes" id="UP001234297"/>
    </source>
</evidence>
<evidence type="ECO:0000313" key="1">
    <source>
        <dbReference type="EMBL" id="KAJ8642424.1"/>
    </source>
</evidence>
<protein>
    <submittedName>
        <fullName evidence="1">Uncharacterized protein</fullName>
    </submittedName>
</protein>
<accession>A0ACC2M9Y9</accession>